<dbReference type="SUPFAM" id="SSF57850">
    <property type="entry name" value="RING/U-box"/>
    <property type="match status" value="1"/>
</dbReference>
<dbReference type="PROSITE" id="PS51292">
    <property type="entry name" value="ZF_RING_CH"/>
    <property type="match status" value="1"/>
</dbReference>
<evidence type="ECO:0000313" key="7">
    <source>
        <dbReference type="EMBL" id="KAK4271721.1"/>
    </source>
</evidence>
<evidence type="ECO:0000256" key="4">
    <source>
        <dbReference type="SAM" id="MobiDB-lite"/>
    </source>
</evidence>
<protein>
    <recommendedName>
        <fullName evidence="6">RING-CH-type domain-containing protein</fullName>
    </recommendedName>
</protein>
<accession>A0AAE1MSL1</accession>
<keyword evidence="2" id="KW-0863">Zinc-finger</keyword>
<keyword evidence="5" id="KW-1133">Transmembrane helix</keyword>
<dbReference type="InterPro" id="IPR011016">
    <property type="entry name" value="Znf_RING-CH"/>
</dbReference>
<dbReference type="GO" id="GO:0008270">
    <property type="term" value="F:zinc ion binding"/>
    <property type="evidence" value="ECO:0007669"/>
    <property type="project" value="UniProtKB-KW"/>
</dbReference>
<keyword evidence="3" id="KW-0862">Zinc</keyword>
<keyword evidence="5" id="KW-0472">Membrane</keyword>
<evidence type="ECO:0000256" key="1">
    <source>
        <dbReference type="ARBA" id="ARBA00022723"/>
    </source>
</evidence>
<keyword evidence="1" id="KW-0479">Metal-binding</keyword>
<dbReference type="Proteomes" id="UP001293593">
    <property type="component" value="Unassembled WGS sequence"/>
</dbReference>
<dbReference type="Pfam" id="PF12906">
    <property type="entry name" value="RINGv"/>
    <property type="match status" value="1"/>
</dbReference>
<name>A0AAE1MSL1_9FABA</name>
<evidence type="ECO:0000259" key="6">
    <source>
        <dbReference type="PROSITE" id="PS51292"/>
    </source>
</evidence>
<feature type="region of interest" description="Disordered" evidence="4">
    <location>
        <begin position="118"/>
        <end position="151"/>
    </location>
</feature>
<feature type="domain" description="RING-CH-type" evidence="6">
    <location>
        <begin position="169"/>
        <end position="245"/>
    </location>
</feature>
<sequence>MDQARKPESDEVSDLVDEGTGQKTTDSVEGSADGVAGGSLSGAIKSGDVTSEGMSNDPGLNKKLHEAPAGAMDRGMRDQQNTSDAFPVVDQGTSYNSRNLHNRAVLETVVAIDSAETEGVNGDNRKLEARVNESELNKASMKSPKRPSEADKNSYVINIKSGSCREFSENVEGERICRICHLASGQPSDSAAASPTNSASNGDLIQLGCACKDELGIAHSHCAEAWFKLKGNRLCEICGETAKNVSGVADHGFMEEWNERTFVDNHSTSSTSSGMCCGCWRGQPFCNFLMACLVIAFVLPWFFRVNMF</sequence>
<organism evidence="7 8">
    <name type="scientific">Acacia crassicarpa</name>
    <name type="common">northern wattle</name>
    <dbReference type="NCBI Taxonomy" id="499986"/>
    <lineage>
        <taxon>Eukaryota</taxon>
        <taxon>Viridiplantae</taxon>
        <taxon>Streptophyta</taxon>
        <taxon>Embryophyta</taxon>
        <taxon>Tracheophyta</taxon>
        <taxon>Spermatophyta</taxon>
        <taxon>Magnoliopsida</taxon>
        <taxon>eudicotyledons</taxon>
        <taxon>Gunneridae</taxon>
        <taxon>Pentapetalae</taxon>
        <taxon>rosids</taxon>
        <taxon>fabids</taxon>
        <taxon>Fabales</taxon>
        <taxon>Fabaceae</taxon>
        <taxon>Caesalpinioideae</taxon>
        <taxon>mimosoid clade</taxon>
        <taxon>Acacieae</taxon>
        <taxon>Acacia</taxon>
    </lineage>
</organism>
<gene>
    <name evidence="7" type="ORF">QN277_020369</name>
</gene>
<evidence type="ECO:0000313" key="8">
    <source>
        <dbReference type="Proteomes" id="UP001293593"/>
    </source>
</evidence>
<dbReference type="SMART" id="SM00744">
    <property type="entry name" value="RINGv"/>
    <property type="match status" value="1"/>
</dbReference>
<dbReference type="PANTHER" id="PTHR46214">
    <property type="entry name" value="ZINC FINGER, RING-CH-TYPE"/>
    <property type="match status" value="1"/>
</dbReference>
<reference evidence="7" key="1">
    <citation type="submission" date="2023-10" db="EMBL/GenBank/DDBJ databases">
        <title>Chromosome-level genome of the transformable northern wattle, Acacia crassicarpa.</title>
        <authorList>
            <person name="Massaro I."/>
            <person name="Sinha N.R."/>
            <person name="Poethig S."/>
            <person name="Leichty A.R."/>
        </authorList>
    </citation>
    <scope>NUCLEOTIDE SEQUENCE</scope>
    <source>
        <strain evidence="7">Acra3RX</strain>
        <tissue evidence="7">Leaf</tissue>
    </source>
</reference>
<dbReference type="EMBL" id="JAWXYG010000005">
    <property type="protein sequence ID" value="KAK4271721.1"/>
    <property type="molecule type" value="Genomic_DNA"/>
</dbReference>
<feature type="region of interest" description="Disordered" evidence="4">
    <location>
        <begin position="1"/>
        <end position="95"/>
    </location>
</feature>
<comment type="caution">
    <text evidence="7">The sequence shown here is derived from an EMBL/GenBank/DDBJ whole genome shotgun (WGS) entry which is preliminary data.</text>
</comment>
<evidence type="ECO:0000256" key="3">
    <source>
        <dbReference type="ARBA" id="ARBA00022833"/>
    </source>
</evidence>
<feature type="transmembrane region" description="Helical" evidence="5">
    <location>
        <begin position="285"/>
        <end position="303"/>
    </location>
</feature>
<dbReference type="Gene3D" id="3.30.40.10">
    <property type="entry name" value="Zinc/RING finger domain, C3HC4 (zinc finger)"/>
    <property type="match status" value="1"/>
</dbReference>
<dbReference type="PANTHER" id="PTHR46214:SF8">
    <property type="entry name" value="RING_FYVE_PHD ZINC FINGER SUPERFAMILY PROTEIN"/>
    <property type="match status" value="1"/>
</dbReference>
<evidence type="ECO:0000256" key="2">
    <source>
        <dbReference type="ARBA" id="ARBA00022771"/>
    </source>
</evidence>
<evidence type="ECO:0000256" key="5">
    <source>
        <dbReference type="SAM" id="Phobius"/>
    </source>
</evidence>
<keyword evidence="5" id="KW-0812">Transmembrane</keyword>
<dbReference type="InterPro" id="IPR013083">
    <property type="entry name" value="Znf_RING/FYVE/PHD"/>
</dbReference>
<keyword evidence="8" id="KW-1185">Reference proteome</keyword>
<proteinExistence type="predicted"/>
<feature type="compositionally biased region" description="Basic and acidic residues" evidence="4">
    <location>
        <begin position="123"/>
        <end position="136"/>
    </location>
</feature>
<dbReference type="AlphaFoldDB" id="A0AAE1MSL1"/>